<evidence type="ECO:0000256" key="1">
    <source>
        <dbReference type="SAM" id="MobiDB-lite"/>
    </source>
</evidence>
<evidence type="ECO:0000313" key="3">
    <source>
        <dbReference type="EMBL" id="CAB4162797.1"/>
    </source>
</evidence>
<organism evidence="2">
    <name type="scientific">uncultured Caudovirales phage</name>
    <dbReference type="NCBI Taxonomy" id="2100421"/>
    <lineage>
        <taxon>Viruses</taxon>
        <taxon>Duplodnaviria</taxon>
        <taxon>Heunggongvirae</taxon>
        <taxon>Uroviricota</taxon>
        <taxon>Caudoviricetes</taxon>
        <taxon>Peduoviridae</taxon>
        <taxon>Maltschvirus</taxon>
        <taxon>Maltschvirus maltsch</taxon>
    </lineage>
</organism>
<evidence type="ECO:0000313" key="2">
    <source>
        <dbReference type="EMBL" id="CAB4143347.1"/>
    </source>
</evidence>
<dbReference type="EMBL" id="LR796737">
    <property type="protein sequence ID" value="CAB4162797.1"/>
    <property type="molecule type" value="Genomic_DNA"/>
</dbReference>
<reference evidence="2" key="1">
    <citation type="submission" date="2020-04" db="EMBL/GenBank/DDBJ databases">
        <authorList>
            <person name="Chiriac C."/>
            <person name="Salcher M."/>
            <person name="Ghai R."/>
            <person name="Kavagutti S V."/>
        </authorList>
    </citation>
    <scope>NUCLEOTIDE SEQUENCE</scope>
</reference>
<feature type="region of interest" description="Disordered" evidence="1">
    <location>
        <begin position="175"/>
        <end position="208"/>
    </location>
</feature>
<gene>
    <name evidence="2" type="ORF">UFOVP436_121</name>
    <name evidence="3" type="ORF">UFOVP784_121</name>
</gene>
<protein>
    <submittedName>
        <fullName evidence="2">Uncharacterized protein</fullName>
    </submittedName>
</protein>
<sequence length="208" mass="23617">MIAPEFLYELKSLYGSVFQTYLKKQLVIFRELTFAEFDKITEHQNSGESSAEIEDLIIKIGVIYPEDINVDAYPAGLVSSLAEEILEESGFASPRKAKRILDEKRLEASEVRSLMKAFVLATITSYTPEDLDNLTYTKLAQKVALSEKIMEIKQAILGIESTNVNLQLVDPEEVMEKEQDKANRYNQSRKEGEAKYNDPVAQKLWGAR</sequence>
<feature type="compositionally biased region" description="Basic and acidic residues" evidence="1">
    <location>
        <begin position="175"/>
        <end position="196"/>
    </location>
</feature>
<proteinExistence type="predicted"/>
<name>A0A6J5MC62_9CAUD</name>
<dbReference type="EMBL" id="LR796418">
    <property type="protein sequence ID" value="CAB4143347.1"/>
    <property type="molecule type" value="Genomic_DNA"/>
</dbReference>
<accession>A0A6J5MC62</accession>